<dbReference type="SUPFAM" id="SSF47473">
    <property type="entry name" value="EF-hand"/>
    <property type="match status" value="1"/>
</dbReference>
<evidence type="ECO:0000259" key="7">
    <source>
        <dbReference type="PROSITE" id="PS50222"/>
    </source>
</evidence>
<keyword evidence="6" id="KW-0449">Lipoprotein</keyword>
<name>A0A7S1KMX8_9EUKA</name>
<dbReference type="SMART" id="SM00054">
    <property type="entry name" value="EFh"/>
    <property type="match status" value="2"/>
</dbReference>
<gene>
    <name evidence="8" type="ORF">PCOS0759_LOCUS1530</name>
</gene>
<evidence type="ECO:0000256" key="6">
    <source>
        <dbReference type="ARBA" id="ARBA00023288"/>
    </source>
</evidence>
<evidence type="ECO:0000313" key="8">
    <source>
        <dbReference type="EMBL" id="CAD9078298.1"/>
    </source>
</evidence>
<dbReference type="EMBL" id="HBGD01001826">
    <property type="protein sequence ID" value="CAD9078298.1"/>
    <property type="molecule type" value="Transcribed_RNA"/>
</dbReference>
<accession>A0A7S1KMX8</accession>
<reference evidence="8" key="1">
    <citation type="submission" date="2021-01" db="EMBL/GenBank/DDBJ databases">
        <authorList>
            <person name="Corre E."/>
            <person name="Pelletier E."/>
            <person name="Niang G."/>
            <person name="Scheremetjew M."/>
            <person name="Finn R."/>
            <person name="Kale V."/>
            <person name="Holt S."/>
            <person name="Cochrane G."/>
            <person name="Meng A."/>
            <person name="Brown T."/>
            <person name="Cohen L."/>
        </authorList>
    </citation>
    <scope>NUCLEOTIDE SEQUENCE</scope>
    <source>
        <strain evidence="8">WS</strain>
    </source>
</reference>
<evidence type="ECO:0000256" key="1">
    <source>
        <dbReference type="ARBA" id="ARBA00006049"/>
    </source>
</evidence>
<comment type="similarity">
    <text evidence="1">Belongs to the recoverin family.</text>
</comment>
<proteinExistence type="inferred from homology"/>
<dbReference type="InterPro" id="IPR018247">
    <property type="entry name" value="EF_Hand_1_Ca_BS"/>
</dbReference>
<dbReference type="AlphaFoldDB" id="A0A7S1KMX8"/>
<protein>
    <recommendedName>
        <fullName evidence="7">EF-hand domain-containing protein</fullName>
    </recommendedName>
</protein>
<sequence>MSSLESLRKNQSFQHLIRNDSVSRIPKQQNPNNFLRKKTKLTLEKTVATLQGSEAVSLSQLKELFVESSGSPTADFIEKDSFLELLSKRLNEQNSQILSKIFSTLDTNNDGRISFTEFVCASSILLKGDLGDKCQFIFDTADSNKDGYISREELYALLRLVQEAPRVLEEISKEYDLDYAHTDASSEEGLKSIVDSFFRMYADDSDKGLNAEQFSQLIKKNPKLLMMLTANL</sequence>
<dbReference type="PANTHER" id="PTHR23055:SF178">
    <property type="entry name" value="NEUROCALCIN HOMOLOG"/>
    <property type="match status" value="1"/>
</dbReference>
<dbReference type="Gene3D" id="1.10.238.10">
    <property type="entry name" value="EF-hand"/>
    <property type="match status" value="1"/>
</dbReference>
<evidence type="ECO:0000256" key="4">
    <source>
        <dbReference type="ARBA" id="ARBA00022737"/>
    </source>
</evidence>
<keyword evidence="4" id="KW-0677">Repeat</keyword>
<dbReference type="InterPro" id="IPR002048">
    <property type="entry name" value="EF_hand_dom"/>
</dbReference>
<dbReference type="Pfam" id="PF00036">
    <property type="entry name" value="EF-hand_1"/>
    <property type="match status" value="1"/>
</dbReference>
<organism evidence="8">
    <name type="scientific">Percolomonas cosmopolitus</name>
    <dbReference type="NCBI Taxonomy" id="63605"/>
    <lineage>
        <taxon>Eukaryota</taxon>
        <taxon>Discoba</taxon>
        <taxon>Heterolobosea</taxon>
        <taxon>Tetramitia</taxon>
        <taxon>Eutetramitia</taxon>
        <taxon>Percolomonadidae</taxon>
        <taxon>Percolomonas</taxon>
    </lineage>
</organism>
<keyword evidence="3" id="KW-0479">Metal-binding</keyword>
<keyword evidence="2" id="KW-0519">Myristate</keyword>
<dbReference type="GO" id="GO:0005509">
    <property type="term" value="F:calcium ion binding"/>
    <property type="evidence" value="ECO:0007669"/>
    <property type="project" value="InterPro"/>
</dbReference>
<dbReference type="CDD" id="cd00051">
    <property type="entry name" value="EFh"/>
    <property type="match status" value="1"/>
</dbReference>
<evidence type="ECO:0000256" key="2">
    <source>
        <dbReference type="ARBA" id="ARBA00022707"/>
    </source>
</evidence>
<dbReference type="PROSITE" id="PS00018">
    <property type="entry name" value="EF_HAND_1"/>
    <property type="match status" value="2"/>
</dbReference>
<feature type="domain" description="EF-hand" evidence="7">
    <location>
        <begin position="129"/>
        <end position="164"/>
    </location>
</feature>
<evidence type="ECO:0000256" key="3">
    <source>
        <dbReference type="ARBA" id="ARBA00022723"/>
    </source>
</evidence>
<dbReference type="Pfam" id="PF13833">
    <property type="entry name" value="EF-hand_8"/>
    <property type="match status" value="1"/>
</dbReference>
<dbReference type="InterPro" id="IPR011992">
    <property type="entry name" value="EF-hand-dom_pair"/>
</dbReference>
<dbReference type="PANTHER" id="PTHR23055">
    <property type="entry name" value="CALCIUM BINDING PROTEINS"/>
    <property type="match status" value="1"/>
</dbReference>
<dbReference type="InterPro" id="IPR028846">
    <property type="entry name" value="Recoverin"/>
</dbReference>
<dbReference type="PROSITE" id="PS50222">
    <property type="entry name" value="EF_HAND_2"/>
    <property type="match status" value="2"/>
</dbReference>
<dbReference type="PRINTS" id="PR00450">
    <property type="entry name" value="RECOVERIN"/>
</dbReference>
<keyword evidence="5" id="KW-0106">Calcium</keyword>
<evidence type="ECO:0000256" key="5">
    <source>
        <dbReference type="ARBA" id="ARBA00022837"/>
    </source>
</evidence>
<feature type="domain" description="EF-hand" evidence="7">
    <location>
        <begin position="93"/>
        <end position="128"/>
    </location>
</feature>